<comment type="caution">
    <text evidence="1">The sequence shown here is derived from an EMBL/GenBank/DDBJ whole genome shotgun (WGS) entry which is preliminary data.</text>
</comment>
<proteinExistence type="predicted"/>
<evidence type="ECO:0000313" key="2">
    <source>
        <dbReference type="Proteomes" id="UP000031278"/>
    </source>
</evidence>
<evidence type="ECO:0000313" key="1">
    <source>
        <dbReference type="EMBL" id="KHT64704.1"/>
    </source>
</evidence>
<dbReference type="Pfam" id="PF06097">
    <property type="entry name" value="DUF945"/>
    <property type="match status" value="1"/>
</dbReference>
<evidence type="ECO:0008006" key="3">
    <source>
        <dbReference type="Google" id="ProtNLM"/>
    </source>
</evidence>
<reference evidence="1 2" key="1">
    <citation type="submission" date="2014-12" db="EMBL/GenBank/DDBJ databases">
        <title>Genome sequencing of Photobacterium gaetbulicola AD005a.</title>
        <authorList>
            <person name="Adrian T.G.S."/>
            <person name="Chan K.G."/>
        </authorList>
    </citation>
    <scope>NUCLEOTIDE SEQUENCE [LARGE SCALE GENOMIC DNA]</scope>
    <source>
        <strain evidence="1 2">AD005a</strain>
    </source>
</reference>
<dbReference type="RefSeq" id="WP_039459005.1">
    <property type="nucleotide sequence ID" value="NZ_JWLZ01000053.1"/>
</dbReference>
<gene>
    <name evidence="1" type="ORF">RJ45_04975</name>
</gene>
<dbReference type="Proteomes" id="UP000031278">
    <property type="component" value="Unassembled WGS sequence"/>
</dbReference>
<accession>A0A0B9G832</accession>
<name>A0A0B9G832_9GAMM</name>
<protein>
    <recommendedName>
        <fullName evidence="3">DUF945 domain-containing protein</fullName>
    </recommendedName>
</protein>
<sequence>MLGKVGAVGGAVAVALCWPFATGQIGERIYLDTFGQYENPYLAVSNDTYQRGYLKSEAVSKVELKDELKFLFEDEGLPTVWFVKHHVSHGFMGVSSTSELMVDDALKPMTEALWGEGISPITFTTNTALTRKTNFTFQINPISEKEVNGTSVALASFVMQGTVNAKGAGEFHYQLPSANLTTVAREEMVLKGLKGGGKGYLDGQFWIGDQALTLDEVRFVDLNSEQSLNVAELAIGMENVLIQPEASEGQEKPEVQLSNANHIKVGKVVMLDGSEYRNFNFQMAFSELDYPSLSRLGDMTDDLDEPLTEQQAMEVSAALDSLVAKGLTFSINDLSVLAPEGQVTSRLNMSVAPGISNISQNIGQIAEKLGGDLHLSLPVELVEADPLLNERVDMLEQSAIVERNATHYLLDMKIEGDKVILSNGDQLPFAMLFMLFM</sequence>
<dbReference type="AlphaFoldDB" id="A0A0B9G832"/>
<dbReference type="InterPro" id="IPR010352">
    <property type="entry name" value="DUF945"/>
</dbReference>
<dbReference type="EMBL" id="JWLZ01000053">
    <property type="protein sequence ID" value="KHT64704.1"/>
    <property type="molecule type" value="Genomic_DNA"/>
</dbReference>
<organism evidence="1 2">
    <name type="scientific">Photobacterium gaetbulicola</name>
    <dbReference type="NCBI Taxonomy" id="1295392"/>
    <lineage>
        <taxon>Bacteria</taxon>
        <taxon>Pseudomonadati</taxon>
        <taxon>Pseudomonadota</taxon>
        <taxon>Gammaproteobacteria</taxon>
        <taxon>Vibrionales</taxon>
        <taxon>Vibrionaceae</taxon>
        <taxon>Photobacterium</taxon>
    </lineage>
</organism>